<dbReference type="Pfam" id="PF01494">
    <property type="entry name" value="FAD_binding_3"/>
    <property type="match status" value="1"/>
</dbReference>
<evidence type="ECO:0000256" key="2">
    <source>
        <dbReference type="ARBA" id="ARBA00023033"/>
    </source>
</evidence>
<gene>
    <name evidence="5" type="ORF">CTEN210_16121</name>
</gene>
<comment type="caution">
    <text evidence="5">The sequence shown here is derived from an EMBL/GenBank/DDBJ whole genome shotgun (WGS) entry which is preliminary data.</text>
</comment>
<organism evidence="5 6">
    <name type="scientific">Chaetoceros tenuissimus</name>
    <dbReference type="NCBI Taxonomy" id="426638"/>
    <lineage>
        <taxon>Eukaryota</taxon>
        <taxon>Sar</taxon>
        <taxon>Stramenopiles</taxon>
        <taxon>Ochrophyta</taxon>
        <taxon>Bacillariophyta</taxon>
        <taxon>Coscinodiscophyceae</taxon>
        <taxon>Chaetocerotophycidae</taxon>
        <taxon>Chaetocerotales</taxon>
        <taxon>Chaetocerotaceae</taxon>
        <taxon>Chaetoceros</taxon>
    </lineage>
</organism>
<evidence type="ECO:0000259" key="4">
    <source>
        <dbReference type="Pfam" id="PF01494"/>
    </source>
</evidence>
<sequence>MSVSRKLPSVAIIGAGIGGLTLYSALRQNKGFKKVKVFDQAAAFSPTSGAGFGLSPNGQMCLKSIGINCQEILHPFHSMVRLDKRGNVKVSSNVFENIMSKYGFGISGCLRADLIQTLSEKAGDDLKYSHKLINIEDDTRSVKVSFENGYKDHFDVVIGSDGINSTVAEKLNIDKSPPVYSNANIFYGVIPDPDHIGFCNPVLKDSNHKVIQGTGTGEFIMFNCGPKDRQVLVWANTYVSNCAPNRNEEWARVGETNADLSNVLKRYPSEHPIHEVALLTDPERLLHFGLHYRKHKYTWSNNSRVTLMGDACHATLPYVGQGANQDIEDAIVLAKSLESLPHDQAFKNFYQERYKRTKRIVQMAGALDKLYHSNNVFTRGALDLLLTSVAKGGFVFKQLEKEIVEECPVDYKLFQTEK</sequence>
<dbReference type="AlphaFoldDB" id="A0AAD3HDI9"/>
<evidence type="ECO:0000313" key="5">
    <source>
        <dbReference type="EMBL" id="GFH59645.1"/>
    </source>
</evidence>
<dbReference type="GO" id="GO:0071949">
    <property type="term" value="F:FAD binding"/>
    <property type="evidence" value="ECO:0007669"/>
    <property type="project" value="InterPro"/>
</dbReference>
<dbReference type="InterPro" id="IPR002938">
    <property type="entry name" value="FAD-bd"/>
</dbReference>
<reference evidence="5 6" key="1">
    <citation type="journal article" date="2021" name="Sci. Rep.">
        <title>The genome of the diatom Chaetoceros tenuissimus carries an ancient integrated fragment of an extant virus.</title>
        <authorList>
            <person name="Hongo Y."/>
            <person name="Kimura K."/>
            <person name="Takaki Y."/>
            <person name="Yoshida Y."/>
            <person name="Baba S."/>
            <person name="Kobayashi G."/>
            <person name="Nagasaki K."/>
            <person name="Hano T."/>
            <person name="Tomaru Y."/>
        </authorList>
    </citation>
    <scope>NUCLEOTIDE SEQUENCE [LARGE SCALE GENOMIC DNA]</scope>
    <source>
        <strain evidence="5 6">NIES-3715</strain>
    </source>
</reference>
<dbReference type="PANTHER" id="PTHR13789:SF309">
    <property type="entry name" value="PUTATIVE (AFU_ORTHOLOGUE AFUA_6G14510)-RELATED"/>
    <property type="match status" value="1"/>
</dbReference>
<name>A0AAD3HDI9_9STRA</name>
<dbReference type="PANTHER" id="PTHR13789">
    <property type="entry name" value="MONOOXYGENASE"/>
    <property type="match status" value="1"/>
</dbReference>
<accession>A0AAD3HDI9</accession>
<dbReference type="InterPro" id="IPR036188">
    <property type="entry name" value="FAD/NAD-bd_sf"/>
</dbReference>
<keyword evidence="3" id="KW-0472">Membrane</keyword>
<dbReference type="Gene3D" id="3.50.50.60">
    <property type="entry name" value="FAD/NAD(P)-binding domain"/>
    <property type="match status" value="1"/>
</dbReference>
<keyword evidence="3" id="KW-0812">Transmembrane</keyword>
<dbReference type="InterPro" id="IPR050493">
    <property type="entry name" value="FAD-dep_Monooxygenase_BioMet"/>
</dbReference>
<dbReference type="GO" id="GO:0004497">
    <property type="term" value="F:monooxygenase activity"/>
    <property type="evidence" value="ECO:0007669"/>
    <property type="project" value="UniProtKB-KW"/>
</dbReference>
<evidence type="ECO:0000313" key="6">
    <source>
        <dbReference type="Proteomes" id="UP001054902"/>
    </source>
</evidence>
<evidence type="ECO:0000256" key="1">
    <source>
        <dbReference type="ARBA" id="ARBA00023002"/>
    </source>
</evidence>
<proteinExistence type="predicted"/>
<dbReference type="Proteomes" id="UP001054902">
    <property type="component" value="Unassembled WGS sequence"/>
</dbReference>
<dbReference type="EMBL" id="BLLK01000069">
    <property type="protein sequence ID" value="GFH59645.1"/>
    <property type="molecule type" value="Genomic_DNA"/>
</dbReference>
<keyword evidence="3" id="KW-1133">Transmembrane helix</keyword>
<evidence type="ECO:0000256" key="3">
    <source>
        <dbReference type="SAM" id="Phobius"/>
    </source>
</evidence>
<keyword evidence="1" id="KW-0560">Oxidoreductase</keyword>
<dbReference type="PRINTS" id="PR00420">
    <property type="entry name" value="RNGMNOXGNASE"/>
</dbReference>
<keyword evidence="6" id="KW-1185">Reference proteome</keyword>
<dbReference type="SUPFAM" id="SSF51905">
    <property type="entry name" value="FAD/NAD(P)-binding domain"/>
    <property type="match status" value="1"/>
</dbReference>
<feature type="transmembrane region" description="Helical" evidence="3">
    <location>
        <begin position="6"/>
        <end position="26"/>
    </location>
</feature>
<feature type="domain" description="FAD-binding" evidence="4">
    <location>
        <begin position="9"/>
        <end position="359"/>
    </location>
</feature>
<protein>
    <recommendedName>
        <fullName evidence="4">FAD-binding domain-containing protein</fullName>
    </recommendedName>
</protein>
<keyword evidence="2" id="KW-0503">Monooxygenase</keyword>